<dbReference type="PROSITE" id="PS51847">
    <property type="entry name" value="SMP"/>
    <property type="match status" value="1"/>
</dbReference>
<feature type="compositionally biased region" description="Polar residues" evidence="9">
    <location>
        <begin position="779"/>
        <end position="791"/>
    </location>
</feature>
<keyword evidence="4" id="KW-0256">Endoplasmic reticulum</keyword>
<evidence type="ECO:0000256" key="5">
    <source>
        <dbReference type="ARBA" id="ARBA00022989"/>
    </source>
</evidence>
<evidence type="ECO:0000256" key="7">
    <source>
        <dbReference type="ARBA" id="ARBA00023121"/>
    </source>
</evidence>
<dbReference type="CDD" id="cd21675">
    <property type="entry name" value="SMP_TEX2"/>
    <property type="match status" value="1"/>
</dbReference>
<dbReference type="Proteomes" id="UP000054549">
    <property type="component" value="Unassembled WGS sequence"/>
</dbReference>
<feature type="region of interest" description="Disordered" evidence="9">
    <location>
        <begin position="175"/>
        <end position="215"/>
    </location>
</feature>
<feature type="domain" description="SMP-LTD" evidence="11">
    <location>
        <begin position="280"/>
        <end position="471"/>
    </location>
</feature>
<evidence type="ECO:0000256" key="1">
    <source>
        <dbReference type="ARBA" id="ARBA00004586"/>
    </source>
</evidence>
<gene>
    <name evidence="12" type="ORF">M378DRAFT_232745</name>
</gene>
<dbReference type="Pfam" id="PF10296">
    <property type="entry name" value="MMM1"/>
    <property type="match status" value="1"/>
</dbReference>
<keyword evidence="13" id="KW-1185">Reference proteome</keyword>
<evidence type="ECO:0000256" key="4">
    <source>
        <dbReference type="ARBA" id="ARBA00022824"/>
    </source>
</evidence>
<dbReference type="PANTHER" id="PTHR13466:SF19">
    <property type="entry name" value="NUCLEUS-VACUOLE JUNCTION PROTEIN 2"/>
    <property type="match status" value="1"/>
</dbReference>
<dbReference type="InterPro" id="IPR019411">
    <property type="entry name" value="MMM1_dom"/>
</dbReference>
<evidence type="ECO:0000256" key="3">
    <source>
        <dbReference type="ARBA" id="ARBA00022692"/>
    </source>
</evidence>
<dbReference type="EMBL" id="KN818222">
    <property type="protein sequence ID" value="KIL71614.1"/>
    <property type="molecule type" value="Genomic_DNA"/>
</dbReference>
<keyword evidence="6" id="KW-0445">Lipid transport</keyword>
<feature type="compositionally biased region" description="Polar residues" evidence="9">
    <location>
        <begin position="494"/>
        <end position="504"/>
    </location>
</feature>
<evidence type="ECO:0000313" key="12">
    <source>
        <dbReference type="EMBL" id="KIL71614.1"/>
    </source>
</evidence>
<keyword evidence="7" id="KW-0446">Lipid-binding</keyword>
<dbReference type="HOGENOM" id="CLU_005129_1_0_1"/>
<dbReference type="InterPro" id="IPR031468">
    <property type="entry name" value="SMP_LBD"/>
</dbReference>
<dbReference type="GO" id="GO:0008289">
    <property type="term" value="F:lipid binding"/>
    <property type="evidence" value="ECO:0007669"/>
    <property type="project" value="UniProtKB-KW"/>
</dbReference>
<feature type="region of interest" description="Disordered" evidence="9">
    <location>
        <begin position="978"/>
        <end position="1037"/>
    </location>
</feature>
<keyword evidence="3 10" id="KW-0812">Transmembrane</keyword>
<comment type="subcellular location">
    <subcellularLocation>
        <location evidence="1">Endoplasmic reticulum membrane</location>
    </subcellularLocation>
</comment>
<feature type="compositionally biased region" description="Polar residues" evidence="9">
    <location>
        <begin position="655"/>
        <end position="670"/>
    </location>
</feature>
<reference evidence="12 13" key="1">
    <citation type="submission" date="2014-04" db="EMBL/GenBank/DDBJ databases">
        <title>Evolutionary Origins and Diversification of the Mycorrhizal Mutualists.</title>
        <authorList>
            <consortium name="DOE Joint Genome Institute"/>
            <consortium name="Mycorrhizal Genomics Consortium"/>
            <person name="Kohler A."/>
            <person name="Kuo A."/>
            <person name="Nagy L.G."/>
            <person name="Floudas D."/>
            <person name="Copeland A."/>
            <person name="Barry K.W."/>
            <person name="Cichocki N."/>
            <person name="Veneault-Fourrey C."/>
            <person name="LaButti K."/>
            <person name="Lindquist E.A."/>
            <person name="Lipzen A."/>
            <person name="Lundell T."/>
            <person name="Morin E."/>
            <person name="Murat C."/>
            <person name="Riley R."/>
            <person name="Ohm R."/>
            <person name="Sun H."/>
            <person name="Tunlid A."/>
            <person name="Henrissat B."/>
            <person name="Grigoriev I.V."/>
            <person name="Hibbett D.S."/>
            <person name="Martin F."/>
        </authorList>
    </citation>
    <scope>NUCLEOTIDE SEQUENCE [LARGE SCALE GENOMIC DNA]</scope>
    <source>
        <strain evidence="12 13">Koide BX008</strain>
    </source>
</reference>
<sequence>MSLRALFYAYIIGGITFIPLLIVGIVSYAIYTSAPNAPLEVKDVQDDNEDSCKKTDADDAQGYCLVDTYDAPRTRKGWLTVRRTFEESPNDTGYVTIMRSFLDARTKDPKRMRPKDMLYVVLKGTVLYLYEDEEMTECGAAVELSGYDVIVFPEGLLDGELFARRNAICLRPKVPEADSEAEDPEGKLDRGRASSRRKEKERDKTVESGTKGNAAGEEASKVANTWFIFVRSNTEMEDWYLSLIHASEHPAQTPTLGPLQPIFQPADMDYLVSTLDEQPDVIPMRWFNALIGRIFFSYYRTHALEAVIIGKLMKKLSKVKRPAFLSDIVVTEVSLGNKAPTLSKPMLKELTKEGDASLEVHARYKGEVRITVEATATINLSTRLKPYAVKLVLAAILREIEGNMLIKVKRPPSNRIWYGFTQMPRIVLDVEPVVSDRQITWGMILSTIESRLKEIIQESVVLPNMDDIAFFESSPYSRRGGIWEDASRRKKGTSEANYPASSHVSETKVQDASVSVRNGITAPTADEAEVEPLGLLLSGSSAPSDTRHSLPISATEDSPDNRTTSSRPRSWLSGMRNEAPSVSVAQSFENDEDQAVTESERSRASERTQDSSSSVRSSRSRDTKVTSDVEDGMNSQPLLFSKEPGRPSSRHSLHNNHASVHSGDSATADQVDSPVPRRRLSDAASSISTSSSPPTASSFLSTLRSKDKQAIKDSAKEAMRKLGSINWGLRKEWTTSSVGKEPAQDHLQTTKEGSSGVMKASYADLRAAVTERRQREKTTSTGVTDISGTQTTEDRPSDVPGIVINDKDTSAAGSSESLQPTPLTNRSAPEIDETIEGKQYTPILVQPQGKTMTIPGIHASHRGEVMALGYVAPSTPPFDNKARNNPTINTFYRRLMKSPTITSQDISTVEDIGLPHPLSPDPTEAIVPSLPGPELMPPPLPPRSIPLSVIDSPNLPVSSDQIITSEVSKAVVPLEDDLAPSTGLQSSTTSLGDVGDPDNESSSVSADTRNERLPIKPSLTFSTSPPPLPPRRVQTSV</sequence>
<dbReference type="InParanoid" id="A0A0C2TW26"/>
<evidence type="ECO:0000259" key="11">
    <source>
        <dbReference type="PROSITE" id="PS51847"/>
    </source>
</evidence>
<keyword evidence="5 10" id="KW-1133">Transmembrane helix</keyword>
<evidence type="ECO:0000256" key="9">
    <source>
        <dbReference type="SAM" id="MobiDB-lite"/>
    </source>
</evidence>
<feature type="compositionally biased region" description="Low complexity" evidence="9">
    <location>
        <begin position="682"/>
        <end position="703"/>
    </location>
</feature>
<dbReference type="OrthoDB" id="26740at2759"/>
<keyword evidence="2" id="KW-0813">Transport</keyword>
<organism evidence="12 13">
    <name type="scientific">Amanita muscaria (strain Koide BX008)</name>
    <dbReference type="NCBI Taxonomy" id="946122"/>
    <lineage>
        <taxon>Eukaryota</taxon>
        <taxon>Fungi</taxon>
        <taxon>Dikarya</taxon>
        <taxon>Basidiomycota</taxon>
        <taxon>Agaricomycotina</taxon>
        <taxon>Agaricomycetes</taxon>
        <taxon>Agaricomycetidae</taxon>
        <taxon>Agaricales</taxon>
        <taxon>Pluteineae</taxon>
        <taxon>Amanitaceae</taxon>
        <taxon>Amanita</taxon>
    </lineage>
</organism>
<feature type="region of interest" description="Disordered" evidence="9">
    <location>
        <begin position="489"/>
        <end position="510"/>
    </location>
</feature>
<evidence type="ECO:0000313" key="13">
    <source>
        <dbReference type="Proteomes" id="UP000054549"/>
    </source>
</evidence>
<proteinExistence type="predicted"/>
<feature type="transmembrane region" description="Helical" evidence="10">
    <location>
        <begin position="7"/>
        <end position="31"/>
    </location>
</feature>
<dbReference type="AlphaFoldDB" id="A0A0C2TW26"/>
<accession>A0A0C2TW26</accession>
<evidence type="ECO:0000256" key="6">
    <source>
        <dbReference type="ARBA" id="ARBA00023055"/>
    </source>
</evidence>
<evidence type="ECO:0000256" key="2">
    <source>
        <dbReference type="ARBA" id="ARBA00022448"/>
    </source>
</evidence>
<feature type="region of interest" description="Disordered" evidence="9">
    <location>
        <begin position="536"/>
        <end position="705"/>
    </location>
</feature>
<feature type="compositionally biased region" description="Polar residues" evidence="9">
    <location>
        <begin position="811"/>
        <end position="827"/>
    </location>
</feature>
<dbReference type="GO" id="GO:0005789">
    <property type="term" value="C:endoplasmic reticulum membrane"/>
    <property type="evidence" value="ECO:0007669"/>
    <property type="project" value="UniProtKB-SubCell"/>
</dbReference>
<dbReference type="GO" id="GO:0032865">
    <property type="term" value="C:ERMES complex"/>
    <property type="evidence" value="ECO:0007669"/>
    <property type="project" value="TreeGrafter"/>
</dbReference>
<dbReference type="PANTHER" id="PTHR13466">
    <property type="entry name" value="TEX2 PROTEIN-RELATED"/>
    <property type="match status" value="1"/>
</dbReference>
<dbReference type="GO" id="GO:1990456">
    <property type="term" value="P:mitochondrion-endoplasmic reticulum membrane tethering"/>
    <property type="evidence" value="ECO:0007669"/>
    <property type="project" value="TreeGrafter"/>
</dbReference>
<feature type="region of interest" description="Disordered" evidence="9">
    <location>
        <begin position="735"/>
        <end position="827"/>
    </location>
</feature>
<feature type="compositionally biased region" description="Basic and acidic residues" evidence="9">
    <location>
        <begin position="598"/>
        <end position="609"/>
    </location>
</feature>
<name>A0A0C2TW26_AMAMK</name>
<dbReference type="GO" id="GO:0015914">
    <property type="term" value="P:phospholipid transport"/>
    <property type="evidence" value="ECO:0007669"/>
    <property type="project" value="TreeGrafter"/>
</dbReference>
<evidence type="ECO:0000256" key="10">
    <source>
        <dbReference type="SAM" id="Phobius"/>
    </source>
</evidence>
<feature type="compositionally biased region" description="Basic and acidic residues" evidence="9">
    <location>
        <begin position="769"/>
        <end position="778"/>
    </location>
</feature>
<dbReference type="FunCoup" id="A0A0C2TW26">
    <property type="interactions" value="25"/>
</dbReference>
<feature type="compositionally biased region" description="Basic and acidic residues" evidence="9">
    <location>
        <begin position="184"/>
        <end position="206"/>
    </location>
</feature>
<dbReference type="STRING" id="946122.A0A0C2TW26"/>
<keyword evidence="8 10" id="KW-0472">Membrane</keyword>
<evidence type="ECO:0000256" key="8">
    <source>
        <dbReference type="ARBA" id="ARBA00023136"/>
    </source>
</evidence>
<feature type="compositionally biased region" description="Low complexity" evidence="9">
    <location>
        <begin position="981"/>
        <end position="992"/>
    </location>
</feature>
<protein>
    <recommendedName>
        <fullName evidence="11">SMP-LTD domain-containing protein</fullName>
    </recommendedName>
</protein>